<gene>
    <name evidence="1" type="primary">orf128</name>
</gene>
<organism evidence="1 2">
    <name type="scientific">Zea mays</name>
    <name type="common">Maize</name>
    <dbReference type="NCBI Taxonomy" id="4577"/>
    <lineage>
        <taxon>Eukaryota</taxon>
        <taxon>Viridiplantae</taxon>
        <taxon>Streptophyta</taxon>
        <taxon>Embryophyta</taxon>
        <taxon>Tracheophyta</taxon>
        <taxon>Spermatophyta</taxon>
        <taxon>Magnoliopsida</taxon>
        <taxon>Liliopsida</taxon>
        <taxon>Poales</taxon>
        <taxon>Poaceae</taxon>
        <taxon>PACMAD clade</taxon>
        <taxon>Panicoideae</taxon>
        <taxon>Andropogonodae</taxon>
        <taxon>Andropogoneae</taxon>
        <taxon>Tripsacinae</taxon>
        <taxon>Zea</taxon>
    </lineage>
</organism>
<dbReference type="InParanoid" id="Q6R9I0"/>
<dbReference type="EMBL" id="AY506529">
    <property type="protein sequence ID" value="AAR91109.1"/>
    <property type="molecule type" value="Genomic_DNA"/>
</dbReference>
<dbReference type="PaxDb" id="4577-GRMZM2G109789_P01"/>
<keyword evidence="1" id="KW-0496">Mitochondrion</keyword>
<dbReference type="RefSeq" id="YP_588328.1">
    <property type="nucleotide sequence ID" value="NC_007982.1"/>
</dbReference>
<dbReference type="AlphaFoldDB" id="Q6R9I0"/>
<accession>Q6R9I0</accession>
<evidence type="ECO:0000313" key="1">
    <source>
        <dbReference type="EMBL" id="AAR91109.1"/>
    </source>
</evidence>
<reference evidence="1 2" key="1">
    <citation type="journal article" date="2004" name="Plant Physiol.">
        <title>Sequence and comparative analysis of the maize NB mitochondrial genome.</title>
        <authorList>
            <person name="Clifton S.W."/>
            <person name="Minx P."/>
            <person name="Fauron C.M.-R."/>
            <person name="Gibson M."/>
            <person name="Allen J.O."/>
            <person name="Sun H."/>
            <person name="Thompson M."/>
            <person name="Barbazuk W.B."/>
            <person name="Kanuganti S."/>
            <person name="Tayloe C."/>
            <person name="Meyer L."/>
            <person name="Wilson R.K."/>
            <person name="Newton K.J."/>
        </authorList>
    </citation>
    <scope>NUCLEOTIDE SEQUENCE</scope>
    <source>
        <strain evidence="2">cv. B37N</strain>
    </source>
</reference>
<dbReference type="Proteomes" id="UP000007305">
    <property type="component" value="Mitochondrion"/>
</dbReference>
<keyword evidence="2" id="KW-1185">Reference proteome</keyword>
<protein>
    <submittedName>
        <fullName evidence="1">Uncharacterized protein orf128</fullName>
    </submittedName>
</protein>
<dbReference type="GeneID" id="4055951"/>
<name>Q6R9I0_MAIZE</name>
<proteinExistence type="predicted"/>
<geneLocation type="mitochondrion" evidence="1"/>
<evidence type="ECO:0000313" key="2">
    <source>
        <dbReference type="Proteomes" id="UP000007305"/>
    </source>
</evidence>
<dbReference type="STRING" id="4577.Q6R9I0"/>
<sequence length="128" mass="14387">MNMQFQILVGLFFLLLAPGGLANYLGRVNCFEKRLHLHGVKGAKALFSRAMENFLLLISILKTPIFRTLCPDLLSKIRLMPKFPLKCRSRKSIWVRRYEVSSIGWILSSGATGPVLGDQKSSPFSSKC</sequence>
<dbReference type="HOGENOM" id="CLU_1962815_0_0_1"/>